<gene>
    <name evidence="2" type="ORF">N0F65_001789</name>
</gene>
<feature type="compositionally biased region" description="Basic and acidic residues" evidence="1">
    <location>
        <begin position="122"/>
        <end position="133"/>
    </location>
</feature>
<reference evidence="2" key="1">
    <citation type="submission" date="2022-11" db="EMBL/GenBank/DDBJ databases">
        <authorList>
            <person name="Morgan W.R."/>
            <person name="Tartar A."/>
        </authorList>
    </citation>
    <scope>NUCLEOTIDE SEQUENCE</scope>
    <source>
        <strain evidence="2">ARSEF 373</strain>
    </source>
</reference>
<dbReference type="Proteomes" id="UP001146120">
    <property type="component" value="Unassembled WGS sequence"/>
</dbReference>
<accession>A0AAV2Z5D6</accession>
<evidence type="ECO:0000256" key="1">
    <source>
        <dbReference type="SAM" id="MobiDB-lite"/>
    </source>
</evidence>
<reference evidence="2" key="2">
    <citation type="journal article" date="2023" name="Microbiol Resour">
        <title>Decontamination and Annotation of the Draft Genome Sequence of the Oomycete Lagenidium giganteum ARSEF 373.</title>
        <authorList>
            <person name="Morgan W.R."/>
            <person name="Tartar A."/>
        </authorList>
    </citation>
    <scope>NUCLEOTIDE SEQUENCE</scope>
    <source>
        <strain evidence="2">ARSEF 373</strain>
    </source>
</reference>
<evidence type="ECO:0000313" key="2">
    <source>
        <dbReference type="EMBL" id="DBA01284.1"/>
    </source>
</evidence>
<sequence length="353" mass="39786">MDARATPIQTPPPSQWSFPLLLRVLQRVNESRAEKPVDGDFWRAVATQYNADTETHEHQEITSKDVQATVEKWIQACEVARDGSDDEMIENTLDSVVLENMDVIAAIVGAVRLSQSLAVDTRREDEGSKHAQEEAEPPSPTESSESVRCSTDVASGGSDHGGNGDESEAEDPHPDTRNRDAPAAKTMPPTQTPPHVRVMEPLCPERSAAAMNCAEEGSMPDEKQMIKVLKDLSDESAKMDAICSNLEQSCREEAERVEQLEKEYGALKDDLRRTKERVKQKKRAQRTYKSINEDASKKQRRRLRQFMSDMSLRLQLLQSEGQRFEMSVERHMADLRREYADSYLFPNSFSSST</sequence>
<dbReference type="AlphaFoldDB" id="A0AAV2Z5D6"/>
<comment type="caution">
    <text evidence="2">The sequence shown here is derived from an EMBL/GenBank/DDBJ whole genome shotgun (WGS) entry which is preliminary data.</text>
</comment>
<dbReference type="EMBL" id="DAKRPA010000050">
    <property type="protein sequence ID" value="DBA01284.1"/>
    <property type="molecule type" value="Genomic_DNA"/>
</dbReference>
<name>A0AAV2Z5D6_9STRA</name>
<feature type="region of interest" description="Disordered" evidence="1">
    <location>
        <begin position="122"/>
        <end position="197"/>
    </location>
</feature>
<feature type="region of interest" description="Disordered" evidence="1">
    <location>
        <begin position="274"/>
        <end position="299"/>
    </location>
</feature>
<feature type="compositionally biased region" description="Basic residues" evidence="1">
    <location>
        <begin position="274"/>
        <end position="286"/>
    </location>
</feature>
<proteinExistence type="predicted"/>
<protein>
    <submittedName>
        <fullName evidence="2">Uncharacterized protein</fullName>
    </submittedName>
</protein>
<organism evidence="2 3">
    <name type="scientific">Lagenidium giganteum</name>
    <dbReference type="NCBI Taxonomy" id="4803"/>
    <lineage>
        <taxon>Eukaryota</taxon>
        <taxon>Sar</taxon>
        <taxon>Stramenopiles</taxon>
        <taxon>Oomycota</taxon>
        <taxon>Peronosporomycetes</taxon>
        <taxon>Pythiales</taxon>
        <taxon>Pythiaceae</taxon>
    </lineage>
</organism>
<evidence type="ECO:0000313" key="3">
    <source>
        <dbReference type="Proteomes" id="UP001146120"/>
    </source>
</evidence>
<keyword evidence="3" id="KW-1185">Reference proteome</keyword>
<feature type="compositionally biased region" description="Basic and acidic residues" evidence="1">
    <location>
        <begin position="170"/>
        <end position="182"/>
    </location>
</feature>